<dbReference type="SUPFAM" id="SSF56112">
    <property type="entry name" value="Protein kinase-like (PK-like)"/>
    <property type="match status" value="1"/>
</dbReference>
<accession>A0ABW3LQK8</accession>
<gene>
    <name evidence="2" type="ORF">ACFQ3N_14180</name>
</gene>
<proteinExistence type="predicted"/>
<keyword evidence="1" id="KW-0175">Coiled coil</keyword>
<dbReference type="InterPro" id="IPR011009">
    <property type="entry name" value="Kinase-like_dom_sf"/>
</dbReference>
<dbReference type="PROSITE" id="PS50096">
    <property type="entry name" value="IQ"/>
    <property type="match status" value="1"/>
</dbReference>
<dbReference type="InterPro" id="IPR047175">
    <property type="entry name" value="CotS-like"/>
</dbReference>
<dbReference type="Gene3D" id="3.90.1200.10">
    <property type="match status" value="1"/>
</dbReference>
<evidence type="ECO:0008006" key="4">
    <source>
        <dbReference type="Google" id="ProtNLM"/>
    </source>
</evidence>
<evidence type="ECO:0000256" key="1">
    <source>
        <dbReference type="SAM" id="Coils"/>
    </source>
</evidence>
<comment type="caution">
    <text evidence="2">The sequence shown here is derived from an EMBL/GenBank/DDBJ whole genome shotgun (WGS) entry which is preliminary data.</text>
</comment>
<dbReference type="RefSeq" id="WP_390363193.1">
    <property type="nucleotide sequence ID" value="NZ_JBHTKJ010000039.1"/>
</dbReference>
<dbReference type="PANTHER" id="PTHR39179:SF3">
    <property type="entry name" value="COTS-RELATED PROTEIN"/>
    <property type="match status" value="1"/>
</dbReference>
<dbReference type="Gene3D" id="3.30.200.20">
    <property type="entry name" value="Phosphorylase Kinase, domain 1"/>
    <property type="match status" value="1"/>
</dbReference>
<evidence type="ECO:0000313" key="3">
    <source>
        <dbReference type="Proteomes" id="UP001597040"/>
    </source>
</evidence>
<evidence type="ECO:0000313" key="2">
    <source>
        <dbReference type="EMBL" id="MFD1039534.1"/>
    </source>
</evidence>
<reference evidence="3" key="1">
    <citation type="journal article" date="2019" name="Int. J. Syst. Evol. Microbiol.">
        <title>The Global Catalogue of Microorganisms (GCM) 10K type strain sequencing project: providing services to taxonomists for standard genome sequencing and annotation.</title>
        <authorList>
            <consortium name="The Broad Institute Genomics Platform"/>
            <consortium name="The Broad Institute Genome Sequencing Center for Infectious Disease"/>
            <person name="Wu L."/>
            <person name="Ma J."/>
        </authorList>
    </citation>
    <scope>NUCLEOTIDE SEQUENCE [LARGE SCALE GENOMIC DNA]</scope>
    <source>
        <strain evidence="3">CCUG 56754</strain>
    </source>
</reference>
<keyword evidence="3" id="KW-1185">Reference proteome</keyword>
<sequence>MNTIQKVLRGYSIRPTYIEKITDRLYKVSDSHYTFAVKKSSLTMEVISTWEKVYHEAYSKNITYVLPVYLTAEGKLYLELDQKIWYISPWIERKQIDDKTAINNIYSCIGKLHHSTKQPQPFDSPKALREFRDYKTSFCEKIQENLLSYVEHFEKSRYMSPFELQVCSQYRDIEMILKELNKRVDQLIEELQNQSEWNTSLCHGQLKFSHMVHNENTSLLNWEKAYIGNSISDLSYLYKEQATYYDNHTELLIEQFSTYINENNLSKYELLLLAIYLLDPSSYISNVNAYTKNTTTTTMIEKNKRLQRAYRQLIFGFKWSQKAETLIEPDLFDESLES</sequence>
<organism evidence="2 3">
    <name type="scientific">Virgibacillus byunsanensis</name>
    <dbReference type="NCBI Taxonomy" id="570945"/>
    <lineage>
        <taxon>Bacteria</taxon>
        <taxon>Bacillati</taxon>
        <taxon>Bacillota</taxon>
        <taxon>Bacilli</taxon>
        <taxon>Bacillales</taxon>
        <taxon>Bacillaceae</taxon>
        <taxon>Virgibacillus</taxon>
    </lineage>
</organism>
<protein>
    <recommendedName>
        <fullName evidence="4">Aminoglycoside phosphotransferase domain-containing protein</fullName>
    </recommendedName>
</protein>
<dbReference type="Proteomes" id="UP001597040">
    <property type="component" value="Unassembled WGS sequence"/>
</dbReference>
<dbReference type="PANTHER" id="PTHR39179">
    <property type="entry name" value="SPORE COAT PROTEIN I"/>
    <property type="match status" value="1"/>
</dbReference>
<feature type="coiled-coil region" evidence="1">
    <location>
        <begin position="170"/>
        <end position="197"/>
    </location>
</feature>
<name>A0ABW3LQK8_9BACI</name>
<dbReference type="EMBL" id="JBHTKJ010000039">
    <property type="protein sequence ID" value="MFD1039534.1"/>
    <property type="molecule type" value="Genomic_DNA"/>
</dbReference>